<evidence type="ECO:0000256" key="6">
    <source>
        <dbReference type="ARBA" id="ARBA00022989"/>
    </source>
</evidence>
<comment type="subcellular location">
    <subcellularLocation>
        <location evidence="1 8">Cell membrane</location>
        <topology evidence="1 8">Multi-pass membrane protein</topology>
    </subcellularLocation>
</comment>
<proteinExistence type="inferred from homology"/>
<name>A0A8I0K376_9ACTN</name>
<keyword evidence="3" id="KW-0813">Transport</keyword>
<dbReference type="RefSeq" id="WP_154597470.1">
    <property type="nucleotide sequence ID" value="NZ_CP060587.1"/>
</dbReference>
<feature type="transmembrane region" description="Helical" evidence="8">
    <location>
        <begin position="97"/>
        <end position="116"/>
    </location>
</feature>
<evidence type="ECO:0000256" key="2">
    <source>
        <dbReference type="ARBA" id="ARBA00009142"/>
    </source>
</evidence>
<dbReference type="EMBL" id="JACTVM010000006">
    <property type="protein sequence ID" value="MBC9227649.1"/>
    <property type="molecule type" value="Genomic_DNA"/>
</dbReference>
<evidence type="ECO:0000256" key="4">
    <source>
        <dbReference type="ARBA" id="ARBA00022475"/>
    </source>
</evidence>
<protein>
    <recommendedName>
        <fullName evidence="8">Probable membrane transporter protein</fullName>
    </recommendedName>
</protein>
<feature type="transmembrane region" description="Helical" evidence="8">
    <location>
        <begin position="222"/>
        <end position="239"/>
    </location>
</feature>
<dbReference type="GO" id="GO:0005886">
    <property type="term" value="C:plasma membrane"/>
    <property type="evidence" value="ECO:0007669"/>
    <property type="project" value="UniProtKB-SubCell"/>
</dbReference>
<dbReference type="Pfam" id="PF01925">
    <property type="entry name" value="TauE"/>
    <property type="match status" value="1"/>
</dbReference>
<dbReference type="AlphaFoldDB" id="A0A8I0K376"/>
<comment type="similarity">
    <text evidence="2 8">Belongs to the 4-toluene sulfonate uptake permease (TSUP) (TC 2.A.102) family.</text>
</comment>
<sequence length="243" mass="24974">MGLETVVLVGVCAVATSALTAVLGFGGGIVLLAVLVAFVDPLVAIPLHAAIQVVSNGTRTVVRHRDVDWSVVWKTSLLLLPAGALTLPLAREAPEAALQALIAVAVLAATWLPEWLSRPFRAPGTAGWIGLGGVIGALNPVVGATGPLAAPFFRAGTSDRLGFVGTFAATQVSGHLAKLVLFGVVGLLPASQAPAAAAGIAGVIGGTWLGSRFLDRMPERRFDRLYLVAITLVALWLLVDAAR</sequence>
<evidence type="ECO:0000256" key="8">
    <source>
        <dbReference type="RuleBase" id="RU363041"/>
    </source>
</evidence>
<keyword evidence="6 8" id="KW-1133">Transmembrane helix</keyword>
<evidence type="ECO:0000313" key="9">
    <source>
        <dbReference type="EMBL" id="MBC9227649.1"/>
    </source>
</evidence>
<dbReference type="InterPro" id="IPR002781">
    <property type="entry name" value="TM_pro_TauE-like"/>
</dbReference>
<dbReference type="EMBL" id="CP060587">
    <property type="protein sequence ID" value="QNL94209.1"/>
    <property type="molecule type" value="Genomic_DNA"/>
</dbReference>
<organism evidence="9 12">
    <name type="scientific">Aeromicrobium senzhongii</name>
    <dbReference type="NCBI Taxonomy" id="2663859"/>
    <lineage>
        <taxon>Bacteria</taxon>
        <taxon>Bacillati</taxon>
        <taxon>Actinomycetota</taxon>
        <taxon>Actinomycetes</taxon>
        <taxon>Propionibacteriales</taxon>
        <taxon>Nocardioidaceae</taxon>
        <taxon>Aeromicrobium</taxon>
    </lineage>
</organism>
<keyword evidence="7 8" id="KW-0472">Membrane</keyword>
<evidence type="ECO:0000313" key="12">
    <source>
        <dbReference type="Proteomes" id="UP000620591"/>
    </source>
</evidence>
<evidence type="ECO:0000256" key="7">
    <source>
        <dbReference type="ARBA" id="ARBA00023136"/>
    </source>
</evidence>
<keyword evidence="5 8" id="KW-0812">Transmembrane</keyword>
<feature type="transmembrane region" description="Helical" evidence="8">
    <location>
        <begin position="6"/>
        <end position="25"/>
    </location>
</feature>
<feature type="transmembrane region" description="Helical" evidence="8">
    <location>
        <begin position="128"/>
        <end position="149"/>
    </location>
</feature>
<feature type="transmembrane region" description="Helical" evidence="8">
    <location>
        <begin position="71"/>
        <end position="90"/>
    </location>
</feature>
<reference evidence="9" key="1">
    <citation type="submission" date="2020-09" db="EMBL/GenBank/DDBJ databases">
        <title>Novel species in genus Aeromicrobium.</title>
        <authorList>
            <person name="Zhang G."/>
        </authorList>
    </citation>
    <scope>NUCLEOTIDE SEQUENCE</scope>
    <source>
        <strain evidence="11">zg-629</strain>
        <strain evidence="10">Zg-629</strain>
        <strain evidence="9">Zg-636</strain>
    </source>
</reference>
<evidence type="ECO:0000256" key="3">
    <source>
        <dbReference type="ARBA" id="ARBA00022448"/>
    </source>
</evidence>
<dbReference type="PANTHER" id="PTHR30269">
    <property type="entry name" value="TRANSMEMBRANE PROTEIN YFCA"/>
    <property type="match status" value="1"/>
</dbReference>
<evidence type="ECO:0000256" key="5">
    <source>
        <dbReference type="ARBA" id="ARBA00022692"/>
    </source>
</evidence>
<dbReference type="Proteomes" id="UP000620591">
    <property type="component" value="Unassembled WGS sequence"/>
</dbReference>
<feature type="transmembrane region" description="Helical" evidence="8">
    <location>
        <begin position="193"/>
        <end position="210"/>
    </location>
</feature>
<keyword evidence="11" id="KW-1185">Reference proteome</keyword>
<evidence type="ECO:0000313" key="11">
    <source>
        <dbReference type="Proteomes" id="UP000515871"/>
    </source>
</evidence>
<dbReference type="InterPro" id="IPR052017">
    <property type="entry name" value="TSUP"/>
</dbReference>
<keyword evidence="4 8" id="KW-1003">Cell membrane</keyword>
<feature type="transmembrane region" description="Helical" evidence="8">
    <location>
        <begin position="30"/>
        <end position="51"/>
    </location>
</feature>
<evidence type="ECO:0000313" key="10">
    <source>
        <dbReference type="EMBL" id="QNL94209.1"/>
    </source>
</evidence>
<gene>
    <name evidence="10" type="ORF">H9L21_14190</name>
    <name evidence="9" type="ORF">IBG24_15125</name>
</gene>
<accession>A0A8I0K376</accession>
<dbReference type="PANTHER" id="PTHR30269:SF23">
    <property type="entry name" value="MEMBRANE TRANSPORTER PROTEIN YDHB-RELATED"/>
    <property type="match status" value="1"/>
</dbReference>
<evidence type="ECO:0000256" key="1">
    <source>
        <dbReference type="ARBA" id="ARBA00004651"/>
    </source>
</evidence>
<dbReference type="Proteomes" id="UP000515871">
    <property type="component" value="Chromosome"/>
</dbReference>